<dbReference type="Pfam" id="PF07985">
    <property type="entry name" value="SRR1"/>
    <property type="match status" value="1"/>
</dbReference>
<dbReference type="GeneID" id="96089598"/>
<accession>A0ABR3UAU4</accession>
<dbReference type="PANTHER" id="PTHR42080">
    <property type="entry name" value="SRR1 DOMAIN-CONTAINING PROTEIN"/>
    <property type="match status" value="1"/>
</dbReference>
<protein>
    <recommendedName>
        <fullName evidence="1">SRR1-like domain-containing protein</fullName>
    </recommendedName>
</protein>
<reference evidence="2 3" key="1">
    <citation type="submission" date="2024-09" db="EMBL/GenBank/DDBJ databases">
        <title>T2T genomes of carrot and Alternaria dauci and their utility for understanding host-pathogen interaction during carrot leaf blight disease.</title>
        <authorList>
            <person name="Liu W."/>
            <person name="Xu S."/>
            <person name="Ou C."/>
            <person name="Liu X."/>
            <person name="Zhuang F."/>
            <person name="Deng X.W."/>
        </authorList>
    </citation>
    <scope>NUCLEOTIDE SEQUENCE [LARGE SCALE GENOMIC DNA]</scope>
    <source>
        <strain evidence="2 3">A2016</strain>
    </source>
</reference>
<comment type="caution">
    <text evidence="2">The sequence shown here is derived from an EMBL/GenBank/DDBJ whole genome shotgun (WGS) entry which is preliminary data.</text>
</comment>
<feature type="domain" description="SRR1-like" evidence="1">
    <location>
        <begin position="47"/>
        <end position="184"/>
    </location>
</feature>
<evidence type="ECO:0000313" key="2">
    <source>
        <dbReference type="EMBL" id="KAL1792769.1"/>
    </source>
</evidence>
<sequence>MLPIDIEIGKKVEDSTDLCNRVVLKFYMQSPEKLWQTTLPCYILFNSLRKLKQTARITNIVCIGLGTLQLKDPTKTGSTVQHIVASSIAQDLERIYKANGTPLKRPIRIIAQDPTYNNLDRLALAKLPVPIEIVSDPEGFLAINESSLVFASYPTVPVKQLIADLSSEAPGGRGPAALFLNNNYTGEAHGDVNFVKYDWDAPTRHANPETGAYLRMLESYIRVLDGERRFGENFSLFVPVFEGKTAYIPGYEWFPRMEVWARTEHKL</sequence>
<dbReference type="PANTHER" id="PTHR42080:SF1">
    <property type="entry name" value="SRR1-LIKE DOMAIN-CONTAINING PROTEIN"/>
    <property type="match status" value="1"/>
</dbReference>
<dbReference type="InterPro" id="IPR012942">
    <property type="entry name" value="SRR1-like"/>
</dbReference>
<gene>
    <name evidence="2" type="ORF">ACET3X_009276</name>
</gene>
<dbReference type="RefSeq" id="XP_069303353.1">
    <property type="nucleotide sequence ID" value="XM_069455452.1"/>
</dbReference>
<evidence type="ECO:0000259" key="1">
    <source>
        <dbReference type="Pfam" id="PF07985"/>
    </source>
</evidence>
<name>A0ABR3UAU4_9PLEO</name>
<evidence type="ECO:0000313" key="3">
    <source>
        <dbReference type="Proteomes" id="UP001578633"/>
    </source>
</evidence>
<keyword evidence="3" id="KW-1185">Reference proteome</keyword>
<dbReference type="EMBL" id="JBHGVX010000009">
    <property type="protein sequence ID" value="KAL1792769.1"/>
    <property type="molecule type" value="Genomic_DNA"/>
</dbReference>
<organism evidence="2 3">
    <name type="scientific">Alternaria dauci</name>
    <dbReference type="NCBI Taxonomy" id="48095"/>
    <lineage>
        <taxon>Eukaryota</taxon>
        <taxon>Fungi</taxon>
        <taxon>Dikarya</taxon>
        <taxon>Ascomycota</taxon>
        <taxon>Pezizomycotina</taxon>
        <taxon>Dothideomycetes</taxon>
        <taxon>Pleosporomycetidae</taxon>
        <taxon>Pleosporales</taxon>
        <taxon>Pleosporineae</taxon>
        <taxon>Pleosporaceae</taxon>
        <taxon>Alternaria</taxon>
        <taxon>Alternaria sect. Porri</taxon>
    </lineage>
</organism>
<proteinExistence type="predicted"/>
<dbReference type="Proteomes" id="UP001578633">
    <property type="component" value="Chromosome 9"/>
</dbReference>